<sequence>MRQLGENCGSAPCSTFGYAIATADLDHSARRAVILRDCTSLTPEYEGKWDAVCQADGSLDFAALDCLADFAKAHGLALHGHTLCWHGSIPRQFTKVDAERFRAAATVYWGNAVDRYRGVMRSWHVVNEPLYLPDGRDDGLRLTPYLQAFGPPYLHELFQLVASRDPHAVLVLNEMGLEDQSPEADAKRRAMLRLLESALRHGVPIHALGLQSHLDAATFLRGGHERFARWLRDVTDLGLRVSVTELDVDDRGLEGNIVVRDAASAEVYREYLALVRDNALLRDITVWGLSDDRSWLNAEHIDPAARPLLFDEHLIPKQAWHEMTATTGQTI</sequence>
<dbReference type="Proteomes" id="UP000194474">
    <property type="component" value="Unassembled WGS sequence"/>
</dbReference>
<dbReference type="PROSITE" id="PS51760">
    <property type="entry name" value="GH10_2"/>
    <property type="match status" value="1"/>
</dbReference>
<keyword evidence="12" id="KW-1185">Reference proteome</keyword>
<evidence type="ECO:0000256" key="3">
    <source>
        <dbReference type="ARBA" id="ARBA00022651"/>
    </source>
</evidence>
<evidence type="ECO:0000313" key="12">
    <source>
        <dbReference type="Proteomes" id="UP000194474"/>
    </source>
</evidence>
<evidence type="ECO:0000256" key="1">
    <source>
        <dbReference type="ARBA" id="ARBA00000681"/>
    </source>
</evidence>
<comment type="similarity">
    <text evidence="2 9">Belongs to the glycosyl hydrolase 10 (cellulase F) family.</text>
</comment>
<keyword evidence="6 9" id="KW-0119">Carbohydrate metabolism</keyword>
<evidence type="ECO:0000256" key="9">
    <source>
        <dbReference type="RuleBase" id="RU361174"/>
    </source>
</evidence>
<keyword evidence="3 11" id="KW-0858">Xylan degradation</keyword>
<dbReference type="AlphaFoldDB" id="A0A1Y6G5S7"/>
<dbReference type="PANTHER" id="PTHR31490:SF88">
    <property type="entry name" value="BETA-XYLANASE"/>
    <property type="match status" value="1"/>
</dbReference>
<evidence type="ECO:0000256" key="5">
    <source>
        <dbReference type="ARBA" id="ARBA00022801"/>
    </source>
</evidence>
<dbReference type="Pfam" id="PF00331">
    <property type="entry name" value="Glyco_hydro_10"/>
    <property type="match status" value="1"/>
</dbReference>
<dbReference type="Gene3D" id="3.20.20.80">
    <property type="entry name" value="Glycosidases"/>
    <property type="match status" value="1"/>
</dbReference>
<dbReference type="GO" id="GO:0031176">
    <property type="term" value="F:endo-1,4-beta-xylanase activity"/>
    <property type="evidence" value="ECO:0007669"/>
    <property type="project" value="UniProtKB-EC"/>
</dbReference>
<evidence type="ECO:0000256" key="6">
    <source>
        <dbReference type="ARBA" id="ARBA00023277"/>
    </source>
</evidence>
<dbReference type="PRINTS" id="PR00134">
    <property type="entry name" value="GLHYDRLASE10"/>
</dbReference>
<feature type="domain" description="GH10" evidence="10">
    <location>
        <begin position="19"/>
        <end position="326"/>
    </location>
</feature>
<reference evidence="12" key="1">
    <citation type="submission" date="2017-04" db="EMBL/GenBank/DDBJ databases">
        <authorList>
            <person name="Varghese N."/>
            <person name="Submissions S."/>
        </authorList>
    </citation>
    <scope>NUCLEOTIDE SEQUENCE [LARGE SCALE GENOMIC DNA]</scope>
</reference>
<dbReference type="RefSeq" id="WP_170926494.1">
    <property type="nucleotide sequence ID" value="NZ_FXWK01000002.1"/>
</dbReference>
<organism evidence="11 12">
    <name type="scientific">Devosia lucknowensis</name>
    <dbReference type="NCBI Taxonomy" id="1096929"/>
    <lineage>
        <taxon>Bacteria</taxon>
        <taxon>Pseudomonadati</taxon>
        <taxon>Pseudomonadota</taxon>
        <taxon>Alphaproteobacteria</taxon>
        <taxon>Hyphomicrobiales</taxon>
        <taxon>Devosiaceae</taxon>
        <taxon>Devosia</taxon>
    </lineage>
</organism>
<evidence type="ECO:0000256" key="2">
    <source>
        <dbReference type="ARBA" id="ARBA00007495"/>
    </source>
</evidence>
<evidence type="ECO:0000313" key="11">
    <source>
        <dbReference type="EMBL" id="SMQ85512.1"/>
    </source>
</evidence>
<gene>
    <name evidence="11" type="ORF">SAMN06295905_2790</name>
</gene>
<name>A0A1Y6G5S7_9HYPH</name>
<evidence type="ECO:0000256" key="8">
    <source>
        <dbReference type="ARBA" id="ARBA00023326"/>
    </source>
</evidence>
<dbReference type="EMBL" id="FXWK01000002">
    <property type="protein sequence ID" value="SMQ85512.1"/>
    <property type="molecule type" value="Genomic_DNA"/>
</dbReference>
<keyword evidence="8 9" id="KW-0624">Polysaccharide degradation</keyword>
<dbReference type="EC" id="3.2.1.8" evidence="9"/>
<accession>A0A1Y6G5S7</accession>
<evidence type="ECO:0000256" key="7">
    <source>
        <dbReference type="ARBA" id="ARBA00023295"/>
    </source>
</evidence>
<dbReference type="SMART" id="SM00633">
    <property type="entry name" value="Glyco_10"/>
    <property type="match status" value="1"/>
</dbReference>
<dbReference type="InterPro" id="IPR044846">
    <property type="entry name" value="GH10"/>
</dbReference>
<evidence type="ECO:0000259" key="10">
    <source>
        <dbReference type="PROSITE" id="PS51760"/>
    </source>
</evidence>
<keyword evidence="4" id="KW-0732">Signal</keyword>
<dbReference type="InterPro" id="IPR017853">
    <property type="entry name" value="GH"/>
</dbReference>
<keyword evidence="7 9" id="KW-0326">Glycosidase</keyword>
<keyword evidence="5 9" id="KW-0378">Hydrolase</keyword>
<dbReference type="SUPFAM" id="SSF51445">
    <property type="entry name" value="(Trans)glycosidases"/>
    <property type="match status" value="1"/>
</dbReference>
<dbReference type="GO" id="GO:0045493">
    <property type="term" value="P:xylan catabolic process"/>
    <property type="evidence" value="ECO:0007669"/>
    <property type="project" value="UniProtKB-KW"/>
</dbReference>
<comment type="catalytic activity">
    <reaction evidence="1 9">
        <text>Endohydrolysis of (1-&gt;4)-beta-D-xylosidic linkages in xylans.</text>
        <dbReference type="EC" id="3.2.1.8"/>
    </reaction>
</comment>
<evidence type="ECO:0000256" key="4">
    <source>
        <dbReference type="ARBA" id="ARBA00022729"/>
    </source>
</evidence>
<proteinExistence type="inferred from homology"/>
<dbReference type="InterPro" id="IPR001000">
    <property type="entry name" value="GH10_dom"/>
</dbReference>
<protein>
    <recommendedName>
        <fullName evidence="9">Beta-xylanase</fullName>
        <ecNumber evidence="9">3.2.1.8</ecNumber>
    </recommendedName>
</protein>
<dbReference type="PANTHER" id="PTHR31490">
    <property type="entry name" value="GLYCOSYL HYDROLASE"/>
    <property type="match status" value="1"/>
</dbReference>